<sequence>MTVTLQDGFETLTTVTLSSLADADITLESLGTSTIETVGAPGLLVNSGGNLDARVTSILTQGDGATGALLRAADAVIFTLDDTVETVGDLADGINIEGDSVTVNVDTVRTGGEDSDGVELVSLDGPINLTADLIETEGGLSDAVILNSAGSTDTDVGVLRTNGAQALGVNISNDIGACVLLGQNGCDNTLTADSITTNGFGSIGALVSAVGNTDISIDALQTNGDEAAGLDLSADPTACVALGVGACDTAFTVGELTTSGARSPAALVRAVGDIDANVDVLRTDGEDAIGLDLASDPTACAVLGAGACDTSFSVGQLTTNGDGATGVLARVAGTTTGSVDVLETFGDDAPGIDIAADPTACALIGAGACDVGLDMGSVTTNGDGSIGVLLNAPGNILANFGLISTSGDDSTALAIVTDPVLCATIGPGTCSVQATGGDIDTDGDDSPGVDVTSPGPVDVDTGDIDTDGDDSPGVEVDGGEGAIDVDTGDIDTDGDNSPGVDVDGTGTIDVSTGDIDTGGANSPGVVITGDDDTVTVDTGTITTSGPDSDGIDVTTTTGDQVIDAGPIAVTGAGSNGIDAVATGCADIDITANGPISAADGTGILASSGCTVSVTTLEGAPVTGSDAGIDVTSGTGATITIGDEVSSSDGPAINADGAAANVTIGTTGTLSGYIDLTDADDMLTNNGRFDATQDSSFGGGNDMFVNTGVLAVLPDATTAGSVSFTGLEGTTNTGLIDMRNGHTGDVLTLSGDFAGSGNSTLGIDVEPTTDGGTSDRLVVAGAATGSTTIVADALSAAPGSLINGALVVDAGAGTSADAFTLPATSVGLIDYSLAYDATGNDFRLYGTPNGSAYAQTSAVEGARELFFHGTSIIGSHLDQLGDLAQDGATSADGTQRSRALWGILYGRTDHRDRDVATTLYNVPVSFDLGYRQDMFGAQIGYDFGGVGLQDGMVFGVTAGYSNSTLSFTGSADRMHFDAANAGAYFRVNSGMLFASGIAKYERYWITSYNRTIAYDVDFNGNGYGGKLRAGARLGSDGFFAEPAISMEYVKTDLDSLTALGSTFDYDSSDGFRGKAGLRVGTVINRTATVMRVYAGGAAVKEWKGRDDVTFSNNGQSIALRTDRLGTYGEFKAGFSANVNNRVSGFIEGHAEVSGDYSGGGGRAGLSIRF</sequence>
<feature type="compositionally biased region" description="Acidic residues" evidence="1">
    <location>
        <begin position="460"/>
        <end position="472"/>
    </location>
</feature>
<dbReference type="Proteomes" id="UP001197214">
    <property type="component" value="Unassembled WGS sequence"/>
</dbReference>
<protein>
    <submittedName>
        <fullName evidence="3">Autotransporter domain-containing protein</fullName>
    </submittedName>
</protein>
<dbReference type="Pfam" id="PF03797">
    <property type="entry name" value="Autotransporter"/>
    <property type="match status" value="1"/>
</dbReference>
<name>A0ABS6XJE5_9SPHN</name>
<dbReference type="RefSeq" id="WP_219237454.1">
    <property type="nucleotide sequence ID" value="NZ_JAHWZX010000004.1"/>
</dbReference>
<evidence type="ECO:0000313" key="3">
    <source>
        <dbReference type="EMBL" id="MBW4330333.1"/>
    </source>
</evidence>
<dbReference type="SMART" id="SM00869">
    <property type="entry name" value="Autotransporter"/>
    <property type="match status" value="1"/>
</dbReference>
<feature type="domain" description="Autotransporter" evidence="2">
    <location>
        <begin position="892"/>
        <end position="1168"/>
    </location>
</feature>
<dbReference type="InterPro" id="IPR005546">
    <property type="entry name" value="Autotransporte_beta"/>
</dbReference>
<accession>A0ABS6XJE5</accession>
<feature type="region of interest" description="Disordered" evidence="1">
    <location>
        <begin position="434"/>
        <end position="533"/>
    </location>
</feature>
<comment type="caution">
    <text evidence="3">The sequence shown here is derived from an EMBL/GenBank/DDBJ whole genome shotgun (WGS) entry which is preliminary data.</text>
</comment>
<keyword evidence="4" id="KW-1185">Reference proteome</keyword>
<gene>
    <name evidence="3" type="ORF">KY084_05535</name>
</gene>
<organism evidence="3 4">
    <name type="scientific">Stakelama flava</name>
    <dbReference type="NCBI Taxonomy" id="2860338"/>
    <lineage>
        <taxon>Bacteria</taxon>
        <taxon>Pseudomonadati</taxon>
        <taxon>Pseudomonadota</taxon>
        <taxon>Alphaproteobacteria</taxon>
        <taxon>Sphingomonadales</taxon>
        <taxon>Sphingomonadaceae</taxon>
        <taxon>Stakelama</taxon>
    </lineage>
</organism>
<feature type="compositionally biased region" description="Low complexity" evidence="1">
    <location>
        <begin position="448"/>
        <end position="459"/>
    </location>
</feature>
<evidence type="ECO:0000256" key="1">
    <source>
        <dbReference type="SAM" id="MobiDB-lite"/>
    </source>
</evidence>
<dbReference type="PROSITE" id="PS51208">
    <property type="entry name" value="AUTOTRANSPORTER"/>
    <property type="match status" value="1"/>
</dbReference>
<proteinExistence type="predicted"/>
<evidence type="ECO:0000313" key="4">
    <source>
        <dbReference type="Proteomes" id="UP001197214"/>
    </source>
</evidence>
<reference evidence="3 4" key="1">
    <citation type="submission" date="2021-07" db="EMBL/GenBank/DDBJ databases">
        <title>Stakelama flava sp. nov., a novel endophytic bacterium isolated from branch of Kandelia candel.</title>
        <authorList>
            <person name="Tuo L."/>
        </authorList>
    </citation>
    <scope>NUCLEOTIDE SEQUENCE [LARGE SCALE GENOMIC DNA]</scope>
    <source>
        <strain evidence="3 4">CBK3Z-3</strain>
    </source>
</reference>
<dbReference type="EMBL" id="JAHWZX010000004">
    <property type="protein sequence ID" value="MBW4330333.1"/>
    <property type="molecule type" value="Genomic_DNA"/>
</dbReference>
<evidence type="ECO:0000259" key="2">
    <source>
        <dbReference type="PROSITE" id="PS51208"/>
    </source>
</evidence>